<dbReference type="EMBL" id="BSYO01000028">
    <property type="protein sequence ID" value="GMH24618.1"/>
    <property type="molecule type" value="Genomic_DNA"/>
</dbReference>
<protein>
    <submittedName>
        <fullName evidence="2">Uncharacterized protein</fullName>
    </submittedName>
</protein>
<accession>A0AAD3T722</accession>
<feature type="compositionally biased region" description="Polar residues" evidence="1">
    <location>
        <begin position="77"/>
        <end position="88"/>
    </location>
</feature>
<feature type="compositionally biased region" description="Polar residues" evidence="1">
    <location>
        <begin position="122"/>
        <end position="138"/>
    </location>
</feature>
<proteinExistence type="predicted"/>
<dbReference type="Proteomes" id="UP001279734">
    <property type="component" value="Unassembled WGS sequence"/>
</dbReference>
<keyword evidence="3" id="KW-1185">Reference proteome</keyword>
<gene>
    <name evidence="2" type="ORF">Nepgr_026461</name>
</gene>
<sequence>MVDAVSVPDAGGPIGLVDKLAQVREEVLIVEAILTKERVPDLSIELARVLKKPIVCPADMGKDVEATRIVEASWSMTPVSESVTSSFHPSPRVNRLERDSIPASDPVASSSHQSPRNHRPDQASTPTSTSRVHMNIAT</sequence>
<comment type="caution">
    <text evidence="2">The sequence shown here is derived from an EMBL/GenBank/DDBJ whole genome shotgun (WGS) entry which is preliminary data.</text>
</comment>
<name>A0AAD3T722_NEPGR</name>
<reference evidence="2" key="1">
    <citation type="submission" date="2023-05" db="EMBL/GenBank/DDBJ databases">
        <title>Nepenthes gracilis genome sequencing.</title>
        <authorList>
            <person name="Fukushima K."/>
        </authorList>
    </citation>
    <scope>NUCLEOTIDE SEQUENCE</scope>
    <source>
        <strain evidence="2">SING2019-196</strain>
    </source>
</reference>
<evidence type="ECO:0000313" key="3">
    <source>
        <dbReference type="Proteomes" id="UP001279734"/>
    </source>
</evidence>
<organism evidence="2 3">
    <name type="scientific">Nepenthes gracilis</name>
    <name type="common">Slender pitcher plant</name>
    <dbReference type="NCBI Taxonomy" id="150966"/>
    <lineage>
        <taxon>Eukaryota</taxon>
        <taxon>Viridiplantae</taxon>
        <taxon>Streptophyta</taxon>
        <taxon>Embryophyta</taxon>
        <taxon>Tracheophyta</taxon>
        <taxon>Spermatophyta</taxon>
        <taxon>Magnoliopsida</taxon>
        <taxon>eudicotyledons</taxon>
        <taxon>Gunneridae</taxon>
        <taxon>Pentapetalae</taxon>
        <taxon>Caryophyllales</taxon>
        <taxon>Nepenthaceae</taxon>
        <taxon>Nepenthes</taxon>
    </lineage>
</organism>
<feature type="region of interest" description="Disordered" evidence="1">
    <location>
        <begin position="77"/>
        <end position="138"/>
    </location>
</feature>
<evidence type="ECO:0000313" key="2">
    <source>
        <dbReference type="EMBL" id="GMH24618.1"/>
    </source>
</evidence>
<evidence type="ECO:0000256" key="1">
    <source>
        <dbReference type="SAM" id="MobiDB-lite"/>
    </source>
</evidence>
<dbReference type="AlphaFoldDB" id="A0AAD3T722"/>